<evidence type="ECO:0000256" key="6">
    <source>
        <dbReference type="ARBA" id="ARBA00023303"/>
    </source>
</evidence>
<feature type="binding site" evidence="10">
    <location>
        <position position="77"/>
    </location>
    <ligand>
        <name>Na(+)</name>
        <dbReference type="ChEBI" id="CHEBI:29101"/>
        <note>structural</note>
    </ligand>
</feature>
<dbReference type="HAMAP" id="MF_00454">
    <property type="entry name" value="FluC"/>
    <property type="match status" value="1"/>
</dbReference>
<organism evidence="11 12">
    <name type="scientific">Streptomyces thermoviolaceus subsp. thermoviolaceus</name>
    <dbReference type="NCBI Taxonomy" id="66860"/>
    <lineage>
        <taxon>Bacteria</taxon>
        <taxon>Bacillati</taxon>
        <taxon>Actinomycetota</taxon>
        <taxon>Actinomycetes</taxon>
        <taxon>Kitasatosporales</taxon>
        <taxon>Streptomycetaceae</taxon>
        <taxon>Streptomyces</taxon>
    </lineage>
</organism>
<comment type="function">
    <text evidence="9 10">Fluoride-specific ion channel. Important for reducing fluoride concentration in the cell, thus reducing its toxicity.</text>
</comment>
<feature type="transmembrane region" description="Helical" evidence="10">
    <location>
        <begin position="64"/>
        <end position="82"/>
    </location>
</feature>
<dbReference type="EMBL" id="JAATEL010000002">
    <property type="protein sequence ID" value="NJP13153.1"/>
    <property type="molecule type" value="Genomic_DNA"/>
</dbReference>
<name>A0ABX0YKY0_STRTL</name>
<evidence type="ECO:0000313" key="12">
    <source>
        <dbReference type="Proteomes" id="UP000635996"/>
    </source>
</evidence>
<dbReference type="InterPro" id="IPR003691">
    <property type="entry name" value="FluC"/>
</dbReference>
<dbReference type="PANTHER" id="PTHR28259:SF1">
    <property type="entry name" value="FLUORIDE EXPORT PROTEIN 1-RELATED"/>
    <property type="match status" value="1"/>
</dbReference>
<keyword evidence="5 10" id="KW-0472">Membrane</keyword>
<evidence type="ECO:0000256" key="2">
    <source>
        <dbReference type="ARBA" id="ARBA00022475"/>
    </source>
</evidence>
<dbReference type="Pfam" id="PF02537">
    <property type="entry name" value="CRCB"/>
    <property type="match status" value="1"/>
</dbReference>
<keyword evidence="12" id="KW-1185">Reference proteome</keyword>
<comment type="caution">
    <text evidence="11">The sequence shown here is derived from an EMBL/GenBank/DDBJ whole genome shotgun (WGS) entry which is preliminary data.</text>
</comment>
<evidence type="ECO:0000256" key="10">
    <source>
        <dbReference type="HAMAP-Rule" id="MF_00454"/>
    </source>
</evidence>
<evidence type="ECO:0000313" key="11">
    <source>
        <dbReference type="EMBL" id="NJP13153.1"/>
    </source>
</evidence>
<feature type="transmembrane region" description="Helical" evidence="10">
    <location>
        <begin position="102"/>
        <end position="123"/>
    </location>
</feature>
<comment type="subcellular location">
    <subcellularLocation>
        <location evidence="1 10">Cell membrane</location>
        <topology evidence="1 10">Multi-pass membrane protein</topology>
    </subcellularLocation>
</comment>
<feature type="transmembrane region" description="Helical" evidence="10">
    <location>
        <begin position="33"/>
        <end position="52"/>
    </location>
</feature>
<comment type="catalytic activity">
    <reaction evidence="8">
        <text>fluoride(in) = fluoride(out)</text>
        <dbReference type="Rhea" id="RHEA:76159"/>
        <dbReference type="ChEBI" id="CHEBI:17051"/>
    </reaction>
    <physiologicalReaction direction="left-to-right" evidence="8">
        <dbReference type="Rhea" id="RHEA:76160"/>
    </physiologicalReaction>
</comment>
<keyword evidence="10" id="KW-0406">Ion transport</keyword>
<keyword evidence="10" id="KW-0479">Metal-binding</keyword>
<evidence type="ECO:0000256" key="8">
    <source>
        <dbReference type="ARBA" id="ARBA00035585"/>
    </source>
</evidence>
<sequence length="130" mass="13116">MGEWLLVLAGGAIGAPARYLIGVTAGRRLPAPYHWGTFLANMAASLLLGFLVKAGTEGALGADGQALLSVGFCGALSTWSTFSHELLAMTDARHTTRAAGYLLATVALGLALSFAGGAVARAWTGSGPGL</sequence>
<keyword evidence="10" id="KW-0813">Transport</keyword>
<proteinExistence type="inferred from homology"/>
<keyword evidence="3 10" id="KW-0812">Transmembrane</keyword>
<keyword evidence="2 10" id="KW-1003">Cell membrane</keyword>
<accession>A0ABX0YKY0</accession>
<comment type="similarity">
    <text evidence="7 10">Belongs to the fluoride channel Fluc/FEX (TC 1.A.43) family.</text>
</comment>
<evidence type="ECO:0000256" key="4">
    <source>
        <dbReference type="ARBA" id="ARBA00022989"/>
    </source>
</evidence>
<keyword evidence="4 10" id="KW-1133">Transmembrane helix</keyword>
<evidence type="ECO:0000256" key="7">
    <source>
        <dbReference type="ARBA" id="ARBA00035120"/>
    </source>
</evidence>
<keyword evidence="6 10" id="KW-0407">Ion channel</keyword>
<evidence type="ECO:0000256" key="1">
    <source>
        <dbReference type="ARBA" id="ARBA00004651"/>
    </source>
</evidence>
<comment type="activity regulation">
    <text evidence="10">Na(+) is not transported, but it plays an essential structural role and its presence is essential for fluoride channel function.</text>
</comment>
<dbReference type="RefSeq" id="WP_168130835.1">
    <property type="nucleotide sequence ID" value="NZ_BMVZ01000004.1"/>
</dbReference>
<protein>
    <recommendedName>
        <fullName evidence="10">Fluoride-specific ion channel FluC</fullName>
    </recommendedName>
</protein>
<evidence type="ECO:0000256" key="9">
    <source>
        <dbReference type="ARBA" id="ARBA00049940"/>
    </source>
</evidence>
<keyword evidence="10" id="KW-0915">Sodium</keyword>
<reference evidence="11 12" key="1">
    <citation type="submission" date="2020-03" db="EMBL/GenBank/DDBJ databases">
        <title>WGS of actinomycetes isolated from Thailand.</title>
        <authorList>
            <person name="Thawai C."/>
        </authorList>
    </citation>
    <scope>NUCLEOTIDE SEQUENCE [LARGE SCALE GENOMIC DNA]</scope>
    <source>
        <strain evidence="11 12">NBRC 13905</strain>
    </source>
</reference>
<dbReference type="Proteomes" id="UP000635996">
    <property type="component" value="Unassembled WGS sequence"/>
</dbReference>
<evidence type="ECO:0000256" key="3">
    <source>
        <dbReference type="ARBA" id="ARBA00022692"/>
    </source>
</evidence>
<gene>
    <name evidence="10" type="primary">fluC</name>
    <name evidence="10" type="synonym">crcB</name>
    <name evidence="11" type="ORF">HCJ95_02330</name>
</gene>
<feature type="binding site" evidence="10">
    <location>
        <position position="74"/>
    </location>
    <ligand>
        <name>Na(+)</name>
        <dbReference type="ChEBI" id="CHEBI:29101"/>
        <note>structural</note>
    </ligand>
</feature>
<evidence type="ECO:0000256" key="5">
    <source>
        <dbReference type="ARBA" id="ARBA00023136"/>
    </source>
</evidence>
<dbReference type="PANTHER" id="PTHR28259">
    <property type="entry name" value="FLUORIDE EXPORT PROTEIN 1-RELATED"/>
    <property type="match status" value="1"/>
</dbReference>